<name>A0A364Y8E9_9BACT</name>
<dbReference type="Proteomes" id="UP000251889">
    <property type="component" value="Unassembled WGS sequence"/>
</dbReference>
<dbReference type="AlphaFoldDB" id="A0A364Y8E9"/>
<organism evidence="2 3">
    <name type="scientific">Pseudochryseolinea flava</name>
    <dbReference type="NCBI Taxonomy" id="2059302"/>
    <lineage>
        <taxon>Bacteria</taxon>
        <taxon>Pseudomonadati</taxon>
        <taxon>Bacteroidota</taxon>
        <taxon>Cytophagia</taxon>
        <taxon>Cytophagales</taxon>
        <taxon>Fulvivirgaceae</taxon>
        <taxon>Pseudochryseolinea</taxon>
    </lineage>
</organism>
<dbReference type="RefSeq" id="WP_112745576.1">
    <property type="nucleotide sequence ID" value="NZ_QMFY01000001.1"/>
</dbReference>
<protein>
    <submittedName>
        <fullName evidence="2">Uncharacterized protein</fullName>
    </submittedName>
</protein>
<sequence length="72" mass="8500">MSKKEGKDEQKPKPKVHKDLQGFDVSIDQFGEITSNMRIEKINEFLDKNVDDKKLAERDDYDEMKKGKKKKK</sequence>
<evidence type="ECO:0000313" key="3">
    <source>
        <dbReference type="Proteomes" id="UP000251889"/>
    </source>
</evidence>
<reference evidence="2 3" key="1">
    <citation type="submission" date="2018-06" db="EMBL/GenBank/DDBJ databases">
        <title>Chryseolinea flavus sp. nov., a member of the phylum Bacteroidetes isolated from soil.</title>
        <authorList>
            <person name="Li Y."/>
            <person name="Wang J."/>
        </authorList>
    </citation>
    <scope>NUCLEOTIDE SEQUENCE [LARGE SCALE GENOMIC DNA]</scope>
    <source>
        <strain evidence="2 3">SDU1-6</strain>
    </source>
</reference>
<keyword evidence="3" id="KW-1185">Reference proteome</keyword>
<feature type="region of interest" description="Disordered" evidence="1">
    <location>
        <begin position="1"/>
        <end position="22"/>
    </location>
</feature>
<gene>
    <name evidence="2" type="ORF">DQQ10_04555</name>
</gene>
<comment type="caution">
    <text evidence="2">The sequence shown here is derived from an EMBL/GenBank/DDBJ whole genome shotgun (WGS) entry which is preliminary data.</text>
</comment>
<dbReference type="OrthoDB" id="982933at2"/>
<evidence type="ECO:0000256" key="1">
    <source>
        <dbReference type="SAM" id="MobiDB-lite"/>
    </source>
</evidence>
<dbReference type="EMBL" id="QMFY01000001">
    <property type="protein sequence ID" value="RAW03361.1"/>
    <property type="molecule type" value="Genomic_DNA"/>
</dbReference>
<evidence type="ECO:0000313" key="2">
    <source>
        <dbReference type="EMBL" id="RAW03361.1"/>
    </source>
</evidence>
<accession>A0A364Y8E9</accession>
<proteinExistence type="predicted"/>
<feature type="compositionally biased region" description="Basic and acidic residues" evidence="1">
    <location>
        <begin position="1"/>
        <end position="21"/>
    </location>
</feature>